<proteinExistence type="predicted"/>
<keyword evidence="2" id="KW-1185">Reference proteome</keyword>
<evidence type="ECO:0008006" key="3">
    <source>
        <dbReference type="Google" id="ProtNLM"/>
    </source>
</evidence>
<evidence type="ECO:0000313" key="2">
    <source>
        <dbReference type="Proteomes" id="UP000766486"/>
    </source>
</evidence>
<sequence length="582" mass="65293">MHPDDESRPTGMLSLSVELLDQIFRCFDHFCVRRGETDQDLIHEQSAEDRRTVQHLRLVCRLFHDVASPILFSVLRISLDKQSLDRVQSIVQNPTFAASVRGIQINLEYRPASLASEMREYVEFQKRALGDYVNYRTASDVRSGHVRSSDGRFIKVDGDQGKREEEDNADTWAPGDETKAFLNFRAFIAACDRFIKHQGNAAGSGRLFAVNEGVVDQHIQLLLRCFSEYSKRYDEQMELIISQSFVDNVAQIVSRLRRSITLQVDDGEQSDQKLPVRGRLAICLDDEALFRFLVAPHKWSDADKAGGPRMITPARVVPDLSVAINKAGGVISRFELSCLPDPHHFDTKSSEGSAVGQSDTWGDLRKSFRGLRVLRLKGLGMKALKLKGVSFIQLLVQRRPPLARDKRYLERYLQTILSDKILEEAILDFSLLTGLTYEHGAIIWCPLGSILQTSCPQAIRITIRCMSLSQAELEDFFQGLNPKTESLSLQGINLLDGSWIRPLDVLKERVAPRCVEGTFSLFLKDLTGAELGPMKRIATGASALKNSEGEDISKLEVITQYVRGEGVTSNPLLAEAETSDHE</sequence>
<comment type="caution">
    <text evidence="1">The sequence shown here is derived from an EMBL/GenBank/DDBJ whole genome shotgun (WGS) entry which is preliminary data.</text>
</comment>
<evidence type="ECO:0000313" key="1">
    <source>
        <dbReference type="EMBL" id="VUC32250.1"/>
    </source>
</evidence>
<accession>A0ABY6UNN5</accession>
<gene>
    <name evidence="1" type="ORF">CLO192961_LOCUS324607</name>
</gene>
<dbReference type="Proteomes" id="UP000766486">
    <property type="component" value="Unassembled WGS sequence"/>
</dbReference>
<reference evidence="1 2" key="1">
    <citation type="submission" date="2019-06" db="EMBL/GenBank/DDBJ databases">
        <authorList>
            <person name="Broberg M."/>
        </authorList>
    </citation>
    <scope>NUCLEOTIDE SEQUENCE [LARGE SCALE GENOMIC DNA]</scope>
</reference>
<protein>
    <recommendedName>
        <fullName evidence="3">F-box domain-containing protein</fullName>
    </recommendedName>
</protein>
<organism evidence="1 2">
    <name type="scientific">Bionectria ochroleuca</name>
    <name type="common">Gliocladium roseum</name>
    <dbReference type="NCBI Taxonomy" id="29856"/>
    <lineage>
        <taxon>Eukaryota</taxon>
        <taxon>Fungi</taxon>
        <taxon>Dikarya</taxon>
        <taxon>Ascomycota</taxon>
        <taxon>Pezizomycotina</taxon>
        <taxon>Sordariomycetes</taxon>
        <taxon>Hypocreomycetidae</taxon>
        <taxon>Hypocreales</taxon>
        <taxon>Bionectriaceae</taxon>
        <taxon>Clonostachys</taxon>
    </lineage>
</organism>
<name>A0ABY6UNN5_BIOOC</name>
<dbReference type="EMBL" id="CABFNS010000848">
    <property type="protein sequence ID" value="VUC32250.1"/>
    <property type="molecule type" value="Genomic_DNA"/>
</dbReference>